<sequence>MSDHPVDSTYHHCCDAIGRHSRCCLTVTNATRARNCQLEKRRGPIRSIDRSHHDHHPPRRRQCFEEAGRIIVTGVGSGIAQDPADAALVAIARLRLVVEVSPETLSVPGVTLWGMTNTNATADCNAPWSPMYRCVRGNGYDGRCAYLCGEAERPEAGAVAR</sequence>
<name>A0A7I9Y9R6_MYCAL</name>
<organism evidence="1 2">
    <name type="scientific">Mycolicibacter algericus</name>
    <name type="common">Mycobacterium algericum</name>
    <dbReference type="NCBI Taxonomy" id="1288388"/>
    <lineage>
        <taxon>Bacteria</taxon>
        <taxon>Bacillati</taxon>
        <taxon>Actinomycetota</taxon>
        <taxon>Actinomycetes</taxon>
        <taxon>Mycobacteriales</taxon>
        <taxon>Mycobacteriaceae</taxon>
        <taxon>Mycolicibacter</taxon>
    </lineage>
</organism>
<evidence type="ECO:0000313" key="1">
    <source>
        <dbReference type="EMBL" id="GFG85426.1"/>
    </source>
</evidence>
<dbReference type="AlphaFoldDB" id="A0A7I9Y9R6"/>
<accession>A0A7I9Y9R6</accession>
<reference evidence="1 2" key="1">
    <citation type="journal article" date="2019" name="Emerg. Microbes Infect.">
        <title>Comprehensive subspecies identification of 175 nontuberculous mycobacteria species based on 7547 genomic profiles.</title>
        <authorList>
            <person name="Matsumoto Y."/>
            <person name="Kinjo T."/>
            <person name="Motooka D."/>
            <person name="Nabeya D."/>
            <person name="Jung N."/>
            <person name="Uechi K."/>
            <person name="Horii T."/>
            <person name="Iida T."/>
            <person name="Fujita J."/>
            <person name="Nakamura S."/>
        </authorList>
    </citation>
    <scope>NUCLEOTIDE SEQUENCE [LARGE SCALE GENOMIC DNA]</scope>
    <source>
        <strain evidence="1 2">JCM 30723</strain>
    </source>
</reference>
<protein>
    <submittedName>
        <fullName evidence="1">Uncharacterized protein</fullName>
    </submittedName>
</protein>
<proteinExistence type="predicted"/>
<dbReference type="Proteomes" id="UP000465305">
    <property type="component" value="Unassembled WGS sequence"/>
</dbReference>
<dbReference type="EMBL" id="BLKY01000001">
    <property type="protein sequence ID" value="GFG85426.1"/>
    <property type="molecule type" value="Genomic_DNA"/>
</dbReference>
<evidence type="ECO:0000313" key="2">
    <source>
        <dbReference type="Proteomes" id="UP000465305"/>
    </source>
</evidence>
<comment type="caution">
    <text evidence="1">The sequence shown here is derived from an EMBL/GenBank/DDBJ whole genome shotgun (WGS) entry which is preliminary data.</text>
</comment>
<gene>
    <name evidence="1" type="ORF">MALGJ_21020</name>
</gene>